<evidence type="ECO:0000256" key="1">
    <source>
        <dbReference type="SAM" id="Phobius"/>
    </source>
</evidence>
<comment type="caution">
    <text evidence="2">The sequence shown here is derived from an EMBL/GenBank/DDBJ whole genome shotgun (WGS) entry which is preliminary data.</text>
</comment>
<dbReference type="EMBL" id="LKAM01000001">
    <property type="protein sequence ID" value="KUM51412.1"/>
    <property type="molecule type" value="Genomic_DNA"/>
</dbReference>
<reference evidence="2" key="1">
    <citation type="journal article" date="2015" name="Genome Biol. Evol.">
        <title>Organellar Genomes of White Spruce (Picea glauca): Assembly and Annotation.</title>
        <authorList>
            <person name="Jackman S.D."/>
            <person name="Warren R.L."/>
            <person name="Gibb E.A."/>
            <person name="Vandervalk B.P."/>
            <person name="Mohamadi H."/>
            <person name="Chu J."/>
            <person name="Raymond A."/>
            <person name="Pleasance S."/>
            <person name="Coope R."/>
            <person name="Wildung M.R."/>
            <person name="Ritland C.E."/>
            <person name="Bousquet J."/>
            <person name="Jones S.J."/>
            <person name="Bohlmann J."/>
            <person name="Birol I."/>
        </authorList>
    </citation>
    <scope>NUCLEOTIDE SEQUENCE [LARGE SCALE GENOMIC DNA]</scope>
    <source>
        <tissue evidence="2">Flushing bud</tissue>
    </source>
</reference>
<name>A0A117NJG3_PICGL</name>
<keyword evidence="2" id="KW-0496">Mitochondrion</keyword>
<feature type="transmembrane region" description="Helical" evidence="1">
    <location>
        <begin position="35"/>
        <end position="54"/>
    </location>
</feature>
<organism evidence="2">
    <name type="scientific">Picea glauca</name>
    <name type="common">White spruce</name>
    <name type="synonym">Pinus glauca</name>
    <dbReference type="NCBI Taxonomy" id="3330"/>
    <lineage>
        <taxon>Eukaryota</taxon>
        <taxon>Viridiplantae</taxon>
        <taxon>Streptophyta</taxon>
        <taxon>Embryophyta</taxon>
        <taxon>Tracheophyta</taxon>
        <taxon>Spermatophyta</taxon>
        <taxon>Pinopsida</taxon>
        <taxon>Pinidae</taxon>
        <taxon>Conifers I</taxon>
        <taxon>Pinales</taxon>
        <taxon>Pinaceae</taxon>
        <taxon>Picea</taxon>
    </lineage>
</organism>
<gene>
    <name evidence="2" type="ORF">ABT39_MTgene1260</name>
</gene>
<dbReference type="AlphaFoldDB" id="A0A117NJG3"/>
<keyword evidence="1" id="KW-1133">Transmembrane helix</keyword>
<protein>
    <submittedName>
        <fullName evidence="2">Uncharacterized protein</fullName>
    </submittedName>
</protein>
<proteinExistence type="predicted"/>
<sequence length="192" mass="21924">MRKTSSYINRNKKNNLDLALTHGRMKLYRGTGLSSFYWLGLGLFSIRPSFILLFSEGCFLQFRLSITPPGLTIPRSSCLPSFLSFRKQFQLFRLPLSLGPSIPPIQLSWTLRHHELAMVITSPPSLPSPTRSNTTYARHGAPANFDDSDWESSPLMKRFWFLKNGYCFHCCTDSVPGSHYYSSHYHSPLLEA</sequence>
<geneLocation type="mitochondrion" evidence="2"/>
<keyword evidence="1" id="KW-0472">Membrane</keyword>
<accession>A0A117NJG3</accession>
<evidence type="ECO:0000313" key="2">
    <source>
        <dbReference type="EMBL" id="KUM51412.1"/>
    </source>
</evidence>
<keyword evidence="1" id="KW-0812">Transmembrane</keyword>